<name>A0A8H5Q731_GIBSU</name>
<dbReference type="Proteomes" id="UP000547976">
    <property type="component" value="Unassembled WGS sequence"/>
</dbReference>
<dbReference type="RefSeq" id="XP_036540481.1">
    <property type="nucleotide sequence ID" value="XM_036681856.1"/>
</dbReference>
<dbReference type="EMBL" id="JAAOAV010000034">
    <property type="protein sequence ID" value="KAF5609449.1"/>
    <property type="molecule type" value="Genomic_DNA"/>
</dbReference>
<proteinExistence type="predicted"/>
<comment type="caution">
    <text evidence="1">The sequence shown here is derived from an EMBL/GenBank/DDBJ whole genome shotgun (WGS) entry which is preliminary data.</text>
</comment>
<evidence type="ECO:0000313" key="1">
    <source>
        <dbReference type="EMBL" id="KAF5609449.1"/>
    </source>
</evidence>
<gene>
    <name evidence="1" type="ORF">FSUBG_3923</name>
</gene>
<dbReference type="OrthoDB" id="10481611at2759"/>
<reference evidence="1 2" key="1">
    <citation type="submission" date="2020-05" db="EMBL/GenBank/DDBJ databases">
        <title>Identification and distribution of gene clusters putatively required for synthesis of sphingolipid metabolism inhibitors in phylogenetically diverse species of the filamentous fungus Fusarium.</title>
        <authorList>
            <person name="Kim H.-S."/>
            <person name="Busman M."/>
            <person name="Brown D.W."/>
            <person name="Divon H."/>
            <person name="Uhlig S."/>
            <person name="Proctor R.H."/>
        </authorList>
    </citation>
    <scope>NUCLEOTIDE SEQUENCE [LARGE SCALE GENOMIC DNA]</scope>
    <source>
        <strain evidence="1 2">NRRL 66333</strain>
    </source>
</reference>
<dbReference type="GeneID" id="59316574"/>
<dbReference type="AlphaFoldDB" id="A0A8H5Q731"/>
<sequence length="136" mass="15319">MYTKLVTTRSMSDFVFPYFGTIKLLCFMGKAGKRHGVFLAVHNNADVLLLMDIGNGLKEGESSRCDRERERPFCEDINMNPIEDEPNPFRLKITLMIGTNNPGSMEGLLESQGHRFVGNRRVMGLVLKLGARIGRL</sequence>
<accession>A0A8H5Q731</accession>
<keyword evidence="2" id="KW-1185">Reference proteome</keyword>
<evidence type="ECO:0000313" key="2">
    <source>
        <dbReference type="Proteomes" id="UP000547976"/>
    </source>
</evidence>
<organism evidence="1 2">
    <name type="scientific">Gibberella subglutinans</name>
    <name type="common">Fusarium subglutinans</name>
    <dbReference type="NCBI Taxonomy" id="42677"/>
    <lineage>
        <taxon>Eukaryota</taxon>
        <taxon>Fungi</taxon>
        <taxon>Dikarya</taxon>
        <taxon>Ascomycota</taxon>
        <taxon>Pezizomycotina</taxon>
        <taxon>Sordariomycetes</taxon>
        <taxon>Hypocreomycetidae</taxon>
        <taxon>Hypocreales</taxon>
        <taxon>Nectriaceae</taxon>
        <taxon>Fusarium</taxon>
        <taxon>Fusarium fujikuroi species complex</taxon>
    </lineage>
</organism>
<protein>
    <submittedName>
        <fullName evidence="1">Speckle-type POZ</fullName>
    </submittedName>
</protein>